<sequence>MIPTPETSRNDINGKRYQVERMVNTLRQIKDLALQMRRHSHRQQYRFGLVWSTASPQQVIGAFVDTVDSKSALLRFLHIASPQQGDLRLSGPPSGQDAGGGARTRHRRVPLDLRADSLATVLPTPLRPPEICRDPSIKVSSSTTGALA</sequence>
<proteinExistence type="predicted"/>
<keyword evidence="3" id="KW-1185">Reference proteome</keyword>
<reference evidence="2 3" key="1">
    <citation type="journal article" date="2021" name="Elife">
        <title>Chloroplast acquisition without the gene transfer in kleptoplastic sea slugs, Plakobranchus ocellatus.</title>
        <authorList>
            <person name="Maeda T."/>
            <person name="Takahashi S."/>
            <person name="Yoshida T."/>
            <person name="Shimamura S."/>
            <person name="Takaki Y."/>
            <person name="Nagai Y."/>
            <person name="Toyoda A."/>
            <person name="Suzuki Y."/>
            <person name="Arimoto A."/>
            <person name="Ishii H."/>
            <person name="Satoh N."/>
            <person name="Nishiyama T."/>
            <person name="Hasebe M."/>
            <person name="Maruyama T."/>
            <person name="Minagawa J."/>
            <person name="Obokata J."/>
            <person name="Shigenobu S."/>
        </authorList>
    </citation>
    <scope>NUCLEOTIDE SEQUENCE [LARGE SCALE GENOMIC DNA]</scope>
</reference>
<organism evidence="2 3">
    <name type="scientific">Plakobranchus ocellatus</name>
    <dbReference type="NCBI Taxonomy" id="259542"/>
    <lineage>
        <taxon>Eukaryota</taxon>
        <taxon>Metazoa</taxon>
        <taxon>Spiralia</taxon>
        <taxon>Lophotrochozoa</taxon>
        <taxon>Mollusca</taxon>
        <taxon>Gastropoda</taxon>
        <taxon>Heterobranchia</taxon>
        <taxon>Euthyneura</taxon>
        <taxon>Panpulmonata</taxon>
        <taxon>Sacoglossa</taxon>
        <taxon>Placobranchoidea</taxon>
        <taxon>Plakobranchidae</taxon>
        <taxon>Plakobranchus</taxon>
    </lineage>
</organism>
<gene>
    <name evidence="2" type="ORF">PoB_000905500</name>
</gene>
<dbReference type="EMBL" id="BLXT01000992">
    <property type="protein sequence ID" value="GFN82549.1"/>
    <property type="molecule type" value="Genomic_DNA"/>
</dbReference>
<evidence type="ECO:0000313" key="2">
    <source>
        <dbReference type="EMBL" id="GFN82549.1"/>
    </source>
</evidence>
<accession>A0AAV3YHI4</accession>
<feature type="region of interest" description="Disordered" evidence="1">
    <location>
        <begin position="84"/>
        <end position="108"/>
    </location>
</feature>
<protein>
    <submittedName>
        <fullName evidence="2">Uncharacterized protein</fullName>
    </submittedName>
</protein>
<evidence type="ECO:0000256" key="1">
    <source>
        <dbReference type="SAM" id="MobiDB-lite"/>
    </source>
</evidence>
<comment type="caution">
    <text evidence="2">The sequence shown here is derived from an EMBL/GenBank/DDBJ whole genome shotgun (WGS) entry which is preliminary data.</text>
</comment>
<feature type="region of interest" description="Disordered" evidence="1">
    <location>
        <begin position="127"/>
        <end position="148"/>
    </location>
</feature>
<name>A0AAV3YHI4_9GAST</name>
<evidence type="ECO:0000313" key="3">
    <source>
        <dbReference type="Proteomes" id="UP000735302"/>
    </source>
</evidence>
<dbReference type="AlphaFoldDB" id="A0AAV3YHI4"/>
<dbReference type="Proteomes" id="UP000735302">
    <property type="component" value="Unassembled WGS sequence"/>
</dbReference>
<feature type="compositionally biased region" description="Polar residues" evidence="1">
    <location>
        <begin position="138"/>
        <end position="148"/>
    </location>
</feature>